<keyword evidence="2" id="KW-1185">Reference proteome</keyword>
<proteinExistence type="predicted"/>
<accession>A0AAD4GDW2</accession>
<comment type="caution">
    <text evidence="1">The sequence shown here is derived from an EMBL/GenBank/DDBJ whole genome shotgun (WGS) entry which is preliminary data.</text>
</comment>
<name>A0AAD4GDW2_BOLED</name>
<organism evidence="1 2">
    <name type="scientific">Boletus edulis BED1</name>
    <dbReference type="NCBI Taxonomy" id="1328754"/>
    <lineage>
        <taxon>Eukaryota</taxon>
        <taxon>Fungi</taxon>
        <taxon>Dikarya</taxon>
        <taxon>Basidiomycota</taxon>
        <taxon>Agaricomycotina</taxon>
        <taxon>Agaricomycetes</taxon>
        <taxon>Agaricomycetidae</taxon>
        <taxon>Boletales</taxon>
        <taxon>Boletineae</taxon>
        <taxon>Boletaceae</taxon>
        <taxon>Boletoideae</taxon>
        <taxon>Boletus</taxon>
    </lineage>
</organism>
<reference evidence="1" key="1">
    <citation type="submission" date="2019-10" db="EMBL/GenBank/DDBJ databases">
        <authorList>
            <consortium name="DOE Joint Genome Institute"/>
            <person name="Kuo A."/>
            <person name="Miyauchi S."/>
            <person name="Kiss E."/>
            <person name="Drula E."/>
            <person name="Kohler A."/>
            <person name="Sanchez-Garcia M."/>
            <person name="Andreopoulos B."/>
            <person name="Barry K.W."/>
            <person name="Bonito G."/>
            <person name="Buee M."/>
            <person name="Carver A."/>
            <person name="Chen C."/>
            <person name="Cichocki N."/>
            <person name="Clum A."/>
            <person name="Culley D."/>
            <person name="Crous P.W."/>
            <person name="Fauchery L."/>
            <person name="Girlanda M."/>
            <person name="Hayes R."/>
            <person name="Keri Z."/>
            <person name="LaButti K."/>
            <person name="Lipzen A."/>
            <person name="Lombard V."/>
            <person name="Magnuson J."/>
            <person name="Maillard F."/>
            <person name="Morin E."/>
            <person name="Murat C."/>
            <person name="Nolan M."/>
            <person name="Ohm R."/>
            <person name="Pangilinan J."/>
            <person name="Pereira M."/>
            <person name="Perotto S."/>
            <person name="Peter M."/>
            <person name="Riley R."/>
            <person name="Sitrit Y."/>
            <person name="Stielow B."/>
            <person name="Szollosi G."/>
            <person name="Zifcakova L."/>
            <person name="Stursova M."/>
            <person name="Spatafora J.W."/>
            <person name="Tedersoo L."/>
            <person name="Vaario L.-M."/>
            <person name="Yamada A."/>
            <person name="Yan M."/>
            <person name="Wang P."/>
            <person name="Xu J."/>
            <person name="Bruns T."/>
            <person name="Baldrian P."/>
            <person name="Vilgalys R."/>
            <person name="Henrissat B."/>
            <person name="Grigoriev I.V."/>
            <person name="Hibbett D."/>
            <person name="Nagy L.G."/>
            <person name="Martin F.M."/>
        </authorList>
    </citation>
    <scope>NUCLEOTIDE SEQUENCE</scope>
    <source>
        <strain evidence="1">BED1</strain>
    </source>
</reference>
<reference evidence="1" key="2">
    <citation type="journal article" date="2020" name="Nat. Commun.">
        <title>Large-scale genome sequencing of mycorrhizal fungi provides insights into the early evolution of symbiotic traits.</title>
        <authorList>
            <person name="Miyauchi S."/>
            <person name="Kiss E."/>
            <person name="Kuo A."/>
            <person name="Drula E."/>
            <person name="Kohler A."/>
            <person name="Sanchez-Garcia M."/>
            <person name="Morin E."/>
            <person name="Andreopoulos B."/>
            <person name="Barry K.W."/>
            <person name="Bonito G."/>
            <person name="Buee M."/>
            <person name="Carver A."/>
            <person name="Chen C."/>
            <person name="Cichocki N."/>
            <person name="Clum A."/>
            <person name="Culley D."/>
            <person name="Crous P.W."/>
            <person name="Fauchery L."/>
            <person name="Girlanda M."/>
            <person name="Hayes R.D."/>
            <person name="Keri Z."/>
            <person name="LaButti K."/>
            <person name="Lipzen A."/>
            <person name="Lombard V."/>
            <person name="Magnuson J."/>
            <person name="Maillard F."/>
            <person name="Murat C."/>
            <person name="Nolan M."/>
            <person name="Ohm R.A."/>
            <person name="Pangilinan J."/>
            <person name="Pereira M.F."/>
            <person name="Perotto S."/>
            <person name="Peter M."/>
            <person name="Pfister S."/>
            <person name="Riley R."/>
            <person name="Sitrit Y."/>
            <person name="Stielow J.B."/>
            <person name="Szollosi G."/>
            <person name="Zifcakova L."/>
            <person name="Stursova M."/>
            <person name="Spatafora J.W."/>
            <person name="Tedersoo L."/>
            <person name="Vaario L.M."/>
            <person name="Yamada A."/>
            <person name="Yan M."/>
            <person name="Wang P."/>
            <person name="Xu J."/>
            <person name="Bruns T."/>
            <person name="Baldrian P."/>
            <person name="Vilgalys R."/>
            <person name="Dunand C."/>
            <person name="Henrissat B."/>
            <person name="Grigoriev I.V."/>
            <person name="Hibbett D."/>
            <person name="Nagy L.G."/>
            <person name="Martin F.M."/>
        </authorList>
    </citation>
    <scope>NUCLEOTIDE SEQUENCE</scope>
    <source>
        <strain evidence="1">BED1</strain>
    </source>
</reference>
<evidence type="ECO:0000313" key="1">
    <source>
        <dbReference type="EMBL" id="KAF8439426.1"/>
    </source>
</evidence>
<sequence>MPLMESFIGVNIVNADRLVQMCDGLVCPFAAVQLRLSIAFAFGPSGDELGNVWVSYVIYVVRHVVVAEDPKGLGVEWGVGYGQAPLDPQAIEYRYETVTESQRKGGGKNSKHWCRLGARGMGTKLGDHENCQKRGVDLEKATDEMKFPQKHSDCRYDVLHTPLAHHGQLVLAITKNGYNQGT</sequence>
<protein>
    <submittedName>
        <fullName evidence="1">Uncharacterized protein</fullName>
    </submittedName>
</protein>
<dbReference type="AlphaFoldDB" id="A0AAD4GDW2"/>
<dbReference type="EMBL" id="WHUW01000014">
    <property type="protein sequence ID" value="KAF8439426.1"/>
    <property type="molecule type" value="Genomic_DNA"/>
</dbReference>
<gene>
    <name evidence="1" type="ORF">L210DRAFT_3504524</name>
</gene>
<dbReference type="Proteomes" id="UP001194468">
    <property type="component" value="Unassembled WGS sequence"/>
</dbReference>
<evidence type="ECO:0000313" key="2">
    <source>
        <dbReference type="Proteomes" id="UP001194468"/>
    </source>
</evidence>